<feature type="domain" description="B12-binding" evidence="10">
    <location>
        <begin position="6"/>
        <end position="135"/>
    </location>
</feature>
<comment type="caution">
    <text evidence="12">The sequence shown here is derived from an EMBL/GenBank/DDBJ whole genome shotgun (WGS) entry which is preliminary data.</text>
</comment>
<dbReference type="SFLD" id="SFLDS00029">
    <property type="entry name" value="Radical_SAM"/>
    <property type="match status" value="1"/>
</dbReference>
<dbReference type="PROSITE" id="PS51918">
    <property type="entry name" value="RADICAL_SAM"/>
    <property type="match status" value="1"/>
</dbReference>
<dbReference type="SUPFAM" id="SSF102114">
    <property type="entry name" value="Radical SAM enzymes"/>
    <property type="match status" value="1"/>
</dbReference>
<accession>A0A532V241</accession>
<feature type="coiled-coil region" evidence="9">
    <location>
        <begin position="454"/>
        <end position="485"/>
    </location>
</feature>
<comment type="cofactor">
    <cofactor evidence="1">
        <name>[4Fe-4S] cluster</name>
        <dbReference type="ChEBI" id="CHEBI:49883"/>
    </cofactor>
</comment>
<dbReference type="GO" id="GO:0051539">
    <property type="term" value="F:4 iron, 4 sulfur cluster binding"/>
    <property type="evidence" value="ECO:0007669"/>
    <property type="project" value="UniProtKB-KW"/>
</dbReference>
<feature type="domain" description="Radical SAM core" evidence="11">
    <location>
        <begin position="174"/>
        <end position="392"/>
    </location>
</feature>
<dbReference type="Pfam" id="PF02310">
    <property type="entry name" value="B12-binding"/>
    <property type="match status" value="1"/>
</dbReference>
<dbReference type="InterPro" id="IPR034466">
    <property type="entry name" value="Methyltransferase_Class_B"/>
</dbReference>
<dbReference type="SFLD" id="SFLDG01123">
    <property type="entry name" value="methyltransferase_(Class_B)"/>
    <property type="match status" value="1"/>
</dbReference>
<dbReference type="AlphaFoldDB" id="A0A532V241"/>
<dbReference type="InterPro" id="IPR051198">
    <property type="entry name" value="BchE-like"/>
</dbReference>
<dbReference type="PANTHER" id="PTHR43409:SF7">
    <property type="entry name" value="BLL1977 PROTEIN"/>
    <property type="match status" value="1"/>
</dbReference>
<proteinExistence type="predicted"/>
<dbReference type="PANTHER" id="PTHR43409">
    <property type="entry name" value="ANAEROBIC MAGNESIUM-PROTOPORPHYRIN IX MONOMETHYL ESTER CYCLASE-RELATED"/>
    <property type="match status" value="1"/>
</dbReference>
<dbReference type="Proteomes" id="UP000319619">
    <property type="component" value="Unassembled WGS sequence"/>
</dbReference>
<dbReference type="Gene3D" id="3.40.50.280">
    <property type="entry name" value="Cobalamin-binding domain"/>
    <property type="match status" value="1"/>
</dbReference>
<keyword evidence="8" id="KW-0411">Iron-sulfur</keyword>
<dbReference type="InterPro" id="IPR023404">
    <property type="entry name" value="rSAM_horseshoe"/>
</dbReference>
<keyword evidence="4" id="KW-0808">Transferase</keyword>
<dbReference type="SFLD" id="SFLDG01082">
    <property type="entry name" value="B12-binding_domain_containing"/>
    <property type="match status" value="1"/>
</dbReference>
<evidence type="ECO:0000256" key="1">
    <source>
        <dbReference type="ARBA" id="ARBA00001966"/>
    </source>
</evidence>
<evidence type="ECO:0000256" key="6">
    <source>
        <dbReference type="ARBA" id="ARBA00022723"/>
    </source>
</evidence>
<sequence length="560" mass="64294">MAKINKITLIEPEAPGFHVFSQFKMPRLGLPLLGAILKKRGYEVNLHLGKLSEKDFHSFSGNDLIGISTTTSTAPEAYRIADRFRQAGKKVVIGGVHATFVTDESLQHADFVVRGEAERTFPELISRIQSEELPRDLCGVSFIDRGETVHNPDAPLIDDLDSLPFPDYTLFDSKMKLFNAPIQTSRGCPYPCNFCNVTQMFGRKVRYRSVEHVLDEMAQLPKDELFYYDDNFCSNPKYTKQLCEGILKRGIKPKYSSAQVRIEVTRDPELMDLMAQAGTDLVYVGFESVVPETLREYKKQQTVEEIAQAVEIFRRFKMRVHGMFVIGADHDSKQTAVRTLQFAEKHGIDTIQLMMLTPIPGTELYRQLVEKGRIVSDDWSLYDGQHAVYMPAKMLPEELQKTTFSAMGKFYSLRRGLTWVAKRDFYSASRRFMGWYLIKRWKWDNRDWSSLLHKHTVKTYRKNLSNQLKELQKQLDELLKKLQSRLPEVGFRFEDLLAKGEKMLSDINRTLRDLKPSLDIDLAALDNKARELTQAVTKIQEEVIAIESALRSHTVKSASV</sequence>
<organism evidence="12 13">
    <name type="scientific">candidate division LCP-89 bacterium B3_LCP</name>
    <dbReference type="NCBI Taxonomy" id="2012998"/>
    <lineage>
        <taxon>Bacteria</taxon>
        <taxon>Pseudomonadati</taxon>
        <taxon>Bacteria division LCP-89</taxon>
    </lineage>
</organism>
<evidence type="ECO:0000313" key="13">
    <source>
        <dbReference type="Proteomes" id="UP000319619"/>
    </source>
</evidence>
<dbReference type="InterPro" id="IPR007197">
    <property type="entry name" value="rSAM"/>
</dbReference>
<evidence type="ECO:0000259" key="11">
    <source>
        <dbReference type="PROSITE" id="PS51918"/>
    </source>
</evidence>
<dbReference type="InterPro" id="IPR058240">
    <property type="entry name" value="rSAM_sf"/>
</dbReference>
<dbReference type="GO" id="GO:0031419">
    <property type="term" value="F:cobalamin binding"/>
    <property type="evidence" value="ECO:0007669"/>
    <property type="project" value="InterPro"/>
</dbReference>
<gene>
    <name evidence="12" type="ORF">CEE37_06390</name>
</gene>
<dbReference type="GO" id="GO:0005829">
    <property type="term" value="C:cytosol"/>
    <property type="evidence" value="ECO:0007669"/>
    <property type="project" value="TreeGrafter"/>
</dbReference>
<evidence type="ECO:0000313" key="12">
    <source>
        <dbReference type="EMBL" id="TKJ41290.1"/>
    </source>
</evidence>
<dbReference type="GO" id="GO:0046872">
    <property type="term" value="F:metal ion binding"/>
    <property type="evidence" value="ECO:0007669"/>
    <property type="project" value="UniProtKB-KW"/>
</dbReference>
<dbReference type="Pfam" id="PF04055">
    <property type="entry name" value="Radical_SAM"/>
    <property type="match status" value="1"/>
</dbReference>
<protein>
    <submittedName>
        <fullName evidence="12">Radical SAM protein</fullName>
    </submittedName>
</protein>
<evidence type="ECO:0000259" key="10">
    <source>
        <dbReference type="PROSITE" id="PS51332"/>
    </source>
</evidence>
<keyword evidence="9" id="KW-0175">Coiled coil</keyword>
<keyword evidence="5" id="KW-0949">S-adenosyl-L-methionine</keyword>
<dbReference type="EMBL" id="NJBN01000003">
    <property type="protein sequence ID" value="TKJ41290.1"/>
    <property type="molecule type" value="Genomic_DNA"/>
</dbReference>
<keyword evidence="7" id="KW-0408">Iron</keyword>
<evidence type="ECO:0000256" key="3">
    <source>
        <dbReference type="ARBA" id="ARBA00022603"/>
    </source>
</evidence>
<evidence type="ECO:0000256" key="9">
    <source>
        <dbReference type="SAM" id="Coils"/>
    </source>
</evidence>
<dbReference type="PROSITE" id="PS01278">
    <property type="entry name" value="MTTASE_RADICAL"/>
    <property type="match status" value="1"/>
</dbReference>
<dbReference type="PROSITE" id="PS51332">
    <property type="entry name" value="B12_BINDING"/>
    <property type="match status" value="1"/>
</dbReference>
<dbReference type="InterPro" id="IPR006158">
    <property type="entry name" value="Cobalamin-bd"/>
</dbReference>
<keyword evidence="2" id="KW-0004">4Fe-4S</keyword>
<evidence type="ECO:0000256" key="8">
    <source>
        <dbReference type="ARBA" id="ARBA00023014"/>
    </source>
</evidence>
<keyword evidence="3" id="KW-0489">Methyltransferase</keyword>
<reference evidence="12 13" key="1">
    <citation type="submission" date="2017-06" db="EMBL/GenBank/DDBJ databases">
        <title>Novel microbial phyla capable of carbon fixation and sulfur reduction in deep-sea sediments.</title>
        <authorList>
            <person name="Huang J."/>
            <person name="Baker B."/>
            <person name="Wang Y."/>
        </authorList>
    </citation>
    <scope>NUCLEOTIDE SEQUENCE [LARGE SCALE GENOMIC DNA]</scope>
    <source>
        <strain evidence="12">B3_LCP</strain>
    </source>
</reference>
<keyword evidence="6" id="KW-0479">Metal-binding</keyword>
<dbReference type="Gene3D" id="3.80.30.20">
    <property type="entry name" value="tm_1862 like domain"/>
    <property type="match status" value="1"/>
</dbReference>
<dbReference type="SMART" id="SM00729">
    <property type="entry name" value="Elp3"/>
    <property type="match status" value="1"/>
</dbReference>
<evidence type="ECO:0000256" key="4">
    <source>
        <dbReference type="ARBA" id="ARBA00022679"/>
    </source>
</evidence>
<dbReference type="GO" id="GO:0003824">
    <property type="term" value="F:catalytic activity"/>
    <property type="evidence" value="ECO:0007669"/>
    <property type="project" value="InterPro"/>
</dbReference>
<dbReference type="CDD" id="cd02068">
    <property type="entry name" value="radical_SAM_B12_BD"/>
    <property type="match status" value="1"/>
</dbReference>
<name>A0A532V241_UNCL8</name>
<dbReference type="InterPro" id="IPR020612">
    <property type="entry name" value="Methylthiotransferase_CS"/>
</dbReference>
<dbReference type="InterPro" id="IPR006638">
    <property type="entry name" value="Elp3/MiaA/NifB-like_rSAM"/>
</dbReference>
<evidence type="ECO:0000256" key="7">
    <source>
        <dbReference type="ARBA" id="ARBA00023004"/>
    </source>
</evidence>
<evidence type="ECO:0000256" key="2">
    <source>
        <dbReference type="ARBA" id="ARBA00022485"/>
    </source>
</evidence>
<dbReference type="CDD" id="cd01335">
    <property type="entry name" value="Radical_SAM"/>
    <property type="match status" value="1"/>
</dbReference>
<evidence type="ECO:0000256" key="5">
    <source>
        <dbReference type="ARBA" id="ARBA00022691"/>
    </source>
</evidence>